<evidence type="ECO:0000313" key="2">
    <source>
        <dbReference type="Proteomes" id="UP000793456"/>
    </source>
</evidence>
<keyword evidence="2" id="KW-1185">Reference proteome</keyword>
<comment type="caution">
    <text evidence="1">The sequence shown here is derived from an EMBL/GenBank/DDBJ whole genome shotgun (WGS) entry which is preliminary data.</text>
</comment>
<protein>
    <submittedName>
        <fullName evidence="1">Uncharacterized protein</fullName>
    </submittedName>
</protein>
<accession>A0ACD3QFM4</accession>
<evidence type="ECO:0000313" key="1">
    <source>
        <dbReference type="EMBL" id="TMS05945.1"/>
    </source>
</evidence>
<sequence length="208" mass="23662">MQRKPVRLIAAACNNSGIGKDGKVPWNLPCEFQYFMSTITRVSRPGKMNMMVWGKQCWFSHPKTSFPMANMMHVVLSTKLDTAPDHAHFLCQDFESAVRLAAQPPLAGLIDTVWVVGGTRVYKDALKHPWCDLVYLTHVMADFDCDVFFPEFDRGLFKLQERVSLDSVTMSRCAEYQEPETQAARIQKSIKIIGDLCFSYCDMLARPL</sequence>
<dbReference type="Proteomes" id="UP000793456">
    <property type="component" value="Chromosome XX"/>
</dbReference>
<dbReference type="EMBL" id="CM011693">
    <property type="protein sequence ID" value="TMS05945.1"/>
    <property type="molecule type" value="Genomic_DNA"/>
</dbReference>
<gene>
    <name evidence="1" type="ORF">E3U43_005195</name>
</gene>
<proteinExistence type="predicted"/>
<reference evidence="1" key="1">
    <citation type="submission" date="2018-11" db="EMBL/GenBank/DDBJ databases">
        <title>The sequence and de novo assembly of Larimichthys crocea genome using PacBio and Hi-C technologies.</title>
        <authorList>
            <person name="Xu P."/>
            <person name="Chen B."/>
            <person name="Zhou Z."/>
            <person name="Ke Q."/>
            <person name="Wu Y."/>
            <person name="Bai H."/>
            <person name="Pu F."/>
        </authorList>
    </citation>
    <scope>NUCLEOTIDE SEQUENCE</scope>
    <source>
        <tissue evidence="1">Muscle</tissue>
    </source>
</reference>
<organism evidence="1 2">
    <name type="scientific">Larimichthys crocea</name>
    <name type="common">Large yellow croaker</name>
    <name type="synonym">Pseudosciaena crocea</name>
    <dbReference type="NCBI Taxonomy" id="215358"/>
    <lineage>
        <taxon>Eukaryota</taxon>
        <taxon>Metazoa</taxon>
        <taxon>Chordata</taxon>
        <taxon>Craniata</taxon>
        <taxon>Vertebrata</taxon>
        <taxon>Euteleostomi</taxon>
        <taxon>Actinopterygii</taxon>
        <taxon>Neopterygii</taxon>
        <taxon>Teleostei</taxon>
        <taxon>Neoteleostei</taxon>
        <taxon>Acanthomorphata</taxon>
        <taxon>Eupercaria</taxon>
        <taxon>Sciaenidae</taxon>
        <taxon>Larimichthys</taxon>
    </lineage>
</organism>
<name>A0ACD3QFM4_LARCR</name>